<dbReference type="SUPFAM" id="SSF57756">
    <property type="entry name" value="Retrovirus zinc finger-like domains"/>
    <property type="match status" value="1"/>
</dbReference>
<keyword evidence="1" id="KW-0378">Hydrolase</keyword>
<dbReference type="InterPro" id="IPR054722">
    <property type="entry name" value="PolX-like_BBD"/>
</dbReference>
<proteinExistence type="predicted"/>
<feature type="domain" description="Integrase catalytic" evidence="3">
    <location>
        <begin position="416"/>
        <end position="587"/>
    </location>
</feature>
<dbReference type="Gene3D" id="3.30.420.10">
    <property type="entry name" value="Ribonuclease H-like superfamily/Ribonuclease H"/>
    <property type="match status" value="1"/>
</dbReference>
<dbReference type="Pfam" id="PF14223">
    <property type="entry name" value="Retrotran_gag_2"/>
    <property type="match status" value="1"/>
</dbReference>
<accession>A0ABQ5FS46</accession>
<dbReference type="SUPFAM" id="SSF53098">
    <property type="entry name" value="Ribonuclease H-like"/>
    <property type="match status" value="1"/>
</dbReference>
<keyword evidence="1" id="KW-0645">Protease</keyword>
<gene>
    <name evidence="4" type="ORF">Tco_1017677</name>
</gene>
<keyword evidence="5" id="KW-1185">Reference proteome</keyword>
<dbReference type="PANTHER" id="PTHR42648">
    <property type="entry name" value="TRANSPOSASE, PUTATIVE-RELATED"/>
    <property type="match status" value="1"/>
</dbReference>
<dbReference type="InterPro" id="IPR039537">
    <property type="entry name" value="Retrotran_Ty1/copia-like"/>
</dbReference>
<dbReference type="Pfam" id="PF25597">
    <property type="entry name" value="SH3_retrovirus"/>
    <property type="match status" value="1"/>
</dbReference>
<dbReference type="InterPro" id="IPR057670">
    <property type="entry name" value="SH3_retrovirus"/>
</dbReference>
<evidence type="ECO:0000313" key="5">
    <source>
        <dbReference type="Proteomes" id="UP001151760"/>
    </source>
</evidence>
<feature type="region of interest" description="Disordered" evidence="2">
    <location>
        <begin position="222"/>
        <end position="256"/>
    </location>
</feature>
<sequence length="607" mass="69973">MGVKFMVYLSPKITQLPCSISNKFYYDIEFPKGHISIRSFNAEVVDVERDPVSLQETYLHHWVALRYYQCKVRALLKQQGIWAPLAGPKLADMTDVKYSSQDEKAHSTILLSLSDEVLYEVADEETAAGVWKKLEKLYMTKSLTNKLLLKQRLFSPRMKEGSTLKDHLDVLNSILMDLKNVEVKIDDEDATLIFLVSLPPLFENFVNSFVIGKDTITLEDVRSTTGQDMGRHRTQKGKGKYKDRSKSRPRGTNPRDTCNYYKEEGHWKFNCPKLKEKELVTAVAKDDSGSERDVVLSVVDYKGTPLVWIMDSSCSFNMSPNRDWFVTYEEFDDGHVFMGNDSPCKDVDLKKNLISLGVLDSKGVKYTNENGVLYVSKGALVVMRATKDKSNSDLKKLWHMCLGHMSEKGMVILSKRGLLDNHKATLDYLHEYCWGPSRVTPLGGAQYFLSIIDYFSRMTWVFMMKQKSEAFENFKHWKILIENQTGRKIMRLHTDNGLEFCSREFNDFCRDEGIARHYMVRYTPQQNGIAERMNRTLLERTRCLLLNARLDRSFWTKALNTACYLINRLLKLRVFGCLAYYHVSEGKLDPRGEKGIFIGYGDGVKCY</sequence>
<organism evidence="4 5">
    <name type="scientific">Tanacetum coccineum</name>
    <dbReference type="NCBI Taxonomy" id="301880"/>
    <lineage>
        <taxon>Eukaryota</taxon>
        <taxon>Viridiplantae</taxon>
        <taxon>Streptophyta</taxon>
        <taxon>Embryophyta</taxon>
        <taxon>Tracheophyta</taxon>
        <taxon>Spermatophyta</taxon>
        <taxon>Magnoliopsida</taxon>
        <taxon>eudicotyledons</taxon>
        <taxon>Gunneridae</taxon>
        <taxon>Pentapetalae</taxon>
        <taxon>asterids</taxon>
        <taxon>campanulids</taxon>
        <taxon>Asterales</taxon>
        <taxon>Asteraceae</taxon>
        <taxon>Asteroideae</taxon>
        <taxon>Anthemideae</taxon>
        <taxon>Anthemidinae</taxon>
        <taxon>Tanacetum</taxon>
    </lineage>
</organism>
<dbReference type="InterPro" id="IPR036875">
    <property type="entry name" value="Znf_CCHC_sf"/>
</dbReference>
<reference evidence="4" key="1">
    <citation type="journal article" date="2022" name="Int. J. Mol. Sci.">
        <title>Draft Genome of Tanacetum Coccineum: Genomic Comparison of Closely Related Tanacetum-Family Plants.</title>
        <authorList>
            <person name="Yamashiro T."/>
            <person name="Shiraishi A."/>
            <person name="Nakayama K."/>
            <person name="Satake H."/>
        </authorList>
    </citation>
    <scope>NUCLEOTIDE SEQUENCE</scope>
</reference>
<reference evidence="4" key="2">
    <citation type="submission" date="2022-01" db="EMBL/GenBank/DDBJ databases">
        <authorList>
            <person name="Yamashiro T."/>
            <person name="Shiraishi A."/>
            <person name="Satake H."/>
            <person name="Nakayama K."/>
        </authorList>
    </citation>
    <scope>NUCLEOTIDE SEQUENCE</scope>
</reference>
<dbReference type="Gene3D" id="4.10.60.10">
    <property type="entry name" value="Zinc finger, CCHC-type"/>
    <property type="match status" value="1"/>
</dbReference>
<dbReference type="InterPro" id="IPR036397">
    <property type="entry name" value="RNaseH_sf"/>
</dbReference>
<dbReference type="PROSITE" id="PS50994">
    <property type="entry name" value="INTEGRASE"/>
    <property type="match status" value="1"/>
</dbReference>
<dbReference type="Proteomes" id="UP001151760">
    <property type="component" value="Unassembled WGS sequence"/>
</dbReference>
<dbReference type="InterPro" id="IPR001584">
    <property type="entry name" value="Integrase_cat-core"/>
</dbReference>
<evidence type="ECO:0000256" key="1">
    <source>
        <dbReference type="ARBA" id="ARBA00022670"/>
    </source>
</evidence>
<evidence type="ECO:0000259" key="3">
    <source>
        <dbReference type="PROSITE" id="PS50994"/>
    </source>
</evidence>
<name>A0ABQ5FS46_9ASTR</name>
<dbReference type="PANTHER" id="PTHR42648:SF28">
    <property type="entry name" value="TRANSPOSON-ENCODED PROTEIN WITH RIBONUCLEASE H-LIKE AND RETROVIRUS ZINC FINGER-LIKE DOMAINS"/>
    <property type="match status" value="1"/>
</dbReference>
<dbReference type="InterPro" id="IPR012337">
    <property type="entry name" value="RNaseH-like_sf"/>
</dbReference>
<evidence type="ECO:0000256" key="2">
    <source>
        <dbReference type="SAM" id="MobiDB-lite"/>
    </source>
</evidence>
<comment type="caution">
    <text evidence="4">The sequence shown here is derived from an EMBL/GenBank/DDBJ whole genome shotgun (WGS) entry which is preliminary data.</text>
</comment>
<dbReference type="Pfam" id="PF22936">
    <property type="entry name" value="Pol_BBD"/>
    <property type="match status" value="1"/>
</dbReference>
<protein>
    <submittedName>
        <fullName evidence="4">Retrovirus-related pol polyprotein from transposon TNT 1-94</fullName>
    </submittedName>
</protein>
<dbReference type="EMBL" id="BQNB010017693">
    <property type="protein sequence ID" value="GJT66197.1"/>
    <property type="molecule type" value="Genomic_DNA"/>
</dbReference>
<dbReference type="Pfam" id="PF00665">
    <property type="entry name" value="rve"/>
    <property type="match status" value="1"/>
</dbReference>
<evidence type="ECO:0000313" key="4">
    <source>
        <dbReference type="EMBL" id="GJT66197.1"/>
    </source>
</evidence>